<feature type="compositionally biased region" description="Basic and acidic residues" evidence="1">
    <location>
        <begin position="1"/>
        <end position="15"/>
    </location>
</feature>
<evidence type="ECO:0000313" key="2">
    <source>
        <dbReference type="EMBL" id="VVQ24947.1"/>
    </source>
</evidence>
<dbReference type="AlphaFoldDB" id="A0A5E7VQX3"/>
<sequence>MCKKLEDIERFRHPEIGQASKSSESLEQIASAPDLHFVSVTIQKSGNLAFKI</sequence>
<proteinExistence type="predicted"/>
<accession>A0A5E7VQX3</accession>
<evidence type="ECO:0000256" key="1">
    <source>
        <dbReference type="SAM" id="MobiDB-lite"/>
    </source>
</evidence>
<protein>
    <submittedName>
        <fullName evidence="2">Uncharacterized protein</fullName>
    </submittedName>
</protein>
<evidence type="ECO:0000313" key="3">
    <source>
        <dbReference type="Proteomes" id="UP000327191"/>
    </source>
</evidence>
<feature type="region of interest" description="Disordered" evidence="1">
    <location>
        <begin position="1"/>
        <end position="24"/>
    </location>
</feature>
<gene>
    <name evidence="2" type="ORF">PS938_05655</name>
</gene>
<name>A0A5E7VQX3_PSEFL</name>
<organism evidence="2 3">
    <name type="scientific">Pseudomonas fluorescens</name>
    <dbReference type="NCBI Taxonomy" id="294"/>
    <lineage>
        <taxon>Bacteria</taxon>
        <taxon>Pseudomonadati</taxon>
        <taxon>Pseudomonadota</taxon>
        <taxon>Gammaproteobacteria</taxon>
        <taxon>Pseudomonadales</taxon>
        <taxon>Pseudomonadaceae</taxon>
        <taxon>Pseudomonas</taxon>
    </lineage>
</organism>
<reference evidence="2 3" key="1">
    <citation type="submission" date="2019-09" db="EMBL/GenBank/DDBJ databases">
        <authorList>
            <person name="Chandra G."/>
            <person name="Truman W A."/>
        </authorList>
    </citation>
    <scope>NUCLEOTIDE SEQUENCE [LARGE SCALE GENOMIC DNA]</scope>
    <source>
        <strain evidence="2">PS938</strain>
    </source>
</reference>
<dbReference type="Proteomes" id="UP000327191">
    <property type="component" value="Unassembled WGS sequence"/>
</dbReference>
<dbReference type="EMBL" id="CABVJE010000062">
    <property type="protein sequence ID" value="VVQ24947.1"/>
    <property type="molecule type" value="Genomic_DNA"/>
</dbReference>